<dbReference type="Gene3D" id="1.10.340.70">
    <property type="match status" value="1"/>
</dbReference>
<dbReference type="PANTHER" id="PTHR43138">
    <property type="entry name" value="ACETYLTRANSFERASE, GNAT FAMILY"/>
    <property type="match status" value="1"/>
</dbReference>
<reference evidence="4 5" key="1">
    <citation type="submission" date="2019-06" db="EMBL/GenBank/DDBJ databases">
        <authorList>
            <person name="Palmer J.M."/>
        </authorList>
    </citation>
    <scope>NUCLEOTIDE SEQUENCE [LARGE SCALE GENOMIC DNA]</scope>
    <source>
        <strain evidence="4 5">TWF788</strain>
    </source>
</reference>
<dbReference type="InterPro" id="IPR015416">
    <property type="entry name" value="Znf_H2C2_histone_UAS-bd"/>
</dbReference>
<name>A0A7C8Q0J4_ORBOL</name>
<accession>A0A7C8Q0J4</accession>
<feature type="domain" description="N-acetyltransferase" evidence="2">
    <location>
        <begin position="123"/>
        <end position="211"/>
    </location>
</feature>
<dbReference type="Proteomes" id="UP000479691">
    <property type="component" value="Unassembled WGS sequence"/>
</dbReference>
<dbReference type="EMBL" id="JAABOE010000017">
    <property type="protein sequence ID" value="KAF3186475.1"/>
    <property type="molecule type" value="Genomic_DNA"/>
</dbReference>
<dbReference type="InterPro" id="IPR052742">
    <property type="entry name" value="Mito_N-acetyltransferase"/>
</dbReference>
<dbReference type="PANTHER" id="PTHR43138:SF2">
    <property type="entry name" value="PROTEIN SPT10"/>
    <property type="match status" value="1"/>
</dbReference>
<dbReference type="AlphaFoldDB" id="A0A7C8Q0J4"/>
<evidence type="ECO:0000259" key="3">
    <source>
        <dbReference type="Pfam" id="PF09337"/>
    </source>
</evidence>
<protein>
    <submittedName>
        <fullName evidence="4">Uncharacterized protein</fullName>
    </submittedName>
</protein>
<dbReference type="InterPro" id="IPR016181">
    <property type="entry name" value="Acyl_CoA_acyltransferase"/>
</dbReference>
<dbReference type="GO" id="GO:0016747">
    <property type="term" value="F:acyltransferase activity, transferring groups other than amino-acyl groups"/>
    <property type="evidence" value="ECO:0007669"/>
    <property type="project" value="InterPro"/>
</dbReference>
<dbReference type="SUPFAM" id="SSF55729">
    <property type="entry name" value="Acyl-CoA N-acyltransferases (Nat)"/>
    <property type="match status" value="1"/>
</dbReference>
<dbReference type="Pfam" id="PF00583">
    <property type="entry name" value="Acetyltransf_1"/>
    <property type="match status" value="1"/>
</dbReference>
<dbReference type="InterPro" id="IPR000182">
    <property type="entry name" value="GNAT_dom"/>
</dbReference>
<dbReference type="GO" id="GO:0005634">
    <property type="term" value="C:nucleus"/>
    <property type="evidence" value="ECO:0007669"/>
    <property type="project" value="TreeGrafter"/>
</dbReference>
<evidence type="ECO:0000313" key="4">
    <source>
        <dbReference type="EMBL" id="KAF3186475.1"/>
    </source>
</evidence>
<feature type="compositionally biased region" description="Basic residues" evidence="1">
    <location>
        <begin position="536"/>
        <end position="554"/>
    </location>
</feature>
<feature type="domain" description="Zinc finger H2C2-type histone UAS binding" evidence="3">
    <location>
        <begin position="314"/>
        <end position="351"/>
    </location>
</feature>
<evidence type="ECO:0000259" key="2">
    <source>
        <dbReference type="Pfam" id="PF00583"/>
    </source>
</evidence>
<dbReference type="Pfam" id="PF09337">
    <property type="entry name" value="zf-H2C2"/>
    <property type="match status" value="1"/>
</dbReference>
<comment type="caution">
    <text evidence="4">The sequence shown here is derived from an EMBL/GenBank/DDBJ whole genome shotgun (WGS) entry which is preliminary data.</text>
</comment>
<feature type="region of interest" description="Disordered" evidence="1">
    <location>
        <begin position="518"/>
        <end position="560"/>
    </location>
</feature>
<evidence type="ECO:0000256" key="1">
    <source>
        <dbReference type="SAM" id="MobiDB-lite"/>
    </source>
</evidence>
<feature type="region of interest" description="Disordered" evidence="1">
    <location>
        <begin position="449"/>
        <end position="476"/>
    </location>
</feature>
<organism evidence="4 5">
    <name type="scientific">Orbilia oligospora</name>
    <name type="common">Nematode-trapping fungus</name>
    <name type="synonym">Arthrobotrys oligospora</name>
    <dbReference type="NCBI Taxonomy" id="2813651"/>
    <lineage>
        <taxon>Eukaryota</taxon>
        <taxon>Fungi</taxon>
        <taxon>Dikarya</taxon>
        <taxon>Ascomycota</taxon>
        <taxon>Pezizomycotina</taxon>
        <taxon>Orbiliomycetes</taxon>
        <taxon>Orbiliales</taxon>
        <taxon>Orbiliaceae</taxon>
        <taxon>Orbilia</taxon>
    </lineage>
</organism>
<gene>
    <name evidence="4" type="ORF">TWF788_003333</name>
</gene>
<dbReference type="CDD" id="cd04301">
    <property type="entry name" value="NAT_SF"/>
    <property type="match status" value="1"/>
</dbReference>
<proteinExistence type="predicted"/>
<evidence type="ECO:0000313" key="5">
    <source>
        <dbReference type="Proteomes" id="UP000479691"/>
    </source>
</evidence>
<feature type="compositionally biased region" description="Basic residues" evidence="1">
    <location>
        <begin position="449"/>
        <end position="460"/>
    </location>
</feature>
<sequence>MQAALRGTSPEEAIAGAIAGVLASSSSSSEPLARKRKWTAGLTNATQPVIKHAFFKDRVTPITIFPIQPNEQLPEPLLLKLCSEFNHEIDRGNTFPFTGPMSLPYFQSYWFSHHAAVLMRGREESLFSEGRDWEADCVGTFLVFSRYPGRSSHICTGQFLICEAFRGKGAGKVLISTFLDYATRLGYSSAMFDLIYETNEPILHILETQGFKRIGTIKAAGLLLLPSGSTEPVDSIILSRDLVEEEDFQSNERFEKIRYYLEKGKYPPSATRSEKSRLRSAATHYKLVGEKLMLKDKEVISDPQKQYEIARDVHKVAHGGINKTTAQIADRYHWIQIKRTVSQVLKNCAECTQNARPPVVKAITPTEKSKEIDKNEATSSTNSAATAAASLIGELPNRGNVEDGEPEIDEGVMGIPQLSDPNSILGPPSPITTHHLQHPSVLIDHPHRAVKSPPGHHHHQLAQSIRSQHDAMSLSQQQSVIDPTLGSVVNRTGVSLLTAAGLPINQAMVEEVVRQMAIQQQHNSQHSQHSQQHSQHAQHHHHLHHHHHSHHHSHHTDDAMDDMNIMDNFEELQQFDDNDLQLIGSPSRNDGDVLNMEEADRRRHARDMALIAEAVAAARTVGATAGGGPVEESDMLPPFD</sequence>
<dbReference type="Gene3D" id="3.40.630.30">
    <property type="match status" value="1"/>
</dbReference>
<feature type="compositionally biased region" description="Low complexity" evidence="1">
    <location>
        <begin position="519"/>
        <end position="535"/>
    </location>
</feature>